<evidence type="ECO:0000313" key="4">
    <source>
        <dbReference type="EMBL" id="SDJ00446.1"/>
    </source>
</evidence>
<dbReference type="GO" id="GO:0003697">
    <property type="term" value="F:single-stranded DNA binding"/>
    <property type="evidence" value="ECO:0007669"/>
    <property type="project" value="InterPro"/>
</dbReference>
<dbReference type="InterPro" id="IPR010359">
    <property type="entry name" value="IrrE_HExxH"/>
</dbReference>
<reference evidence="4 5" key="1">
    <citation type="submission" date="2016-10" db="EMBL/GenBank/DDBJ databases">
        <authorList>
            <person name="de Groot N.N."/>
        </authorList>
    </citation>
    <scope>NUCLEOTIDE SEQUENCE [LARGE SCALE GENOMIC DNA]</scope>
    <source>
        <strain evidence="5">P4B,CCM 7963,CECT 7998,DSM 25260,IBRC-M 10614,KCTC 13821</strain>
    </source>
</reference>
<dbReference type="InterPro" id="IPR013610">
    <property type="entry name" value="ArdC_N"/>
</dbReference>
<proteinExistence type="predicted"/>
<evidence type="ECO:0000259" key="2">
    <source>
        <dbReference type="Pfam" id="PF06114"/>
    </source>
</evidence>
<dbReference type="OrthoDB" id="9803716at2"/>
<feature type="domain" description="IrrE N-terminal-like" evidence="2">
    <location>
        <begin position="180"/>
        <end position="287"/>
    </location>
</feature>
<organism evidence="4 5">
    <name type="scientific">Alteribacillus bidgolensis</name>
    <dbReference type="NCBI Taxonomy" id="930129"/>
    <lineage>
        <taxon>Bacteria</taxon>
        <taxon>Bacillati</taxon>
        <taxon>Bacillota</taxon>
        <taxon>Bacilli</taxon>
        <taxon>Bacillales</taxon>
        <taxon>Bacillaceae</taxon>
        <taxon>Alteribacillus</taxon>
    </lineage>
</organism>
<dbReference type="AlphaFoldDB" id="A0A1G8Q799"/>
<evidence type="ECO:0000313" key="5">
    <source>
        <dbReference type="Proteomes" id="UP000199017"/>
    </source>
</evidence>
<name>A0A1G8Q799_9BACI</name>
<dbReference type="STRING" id="930129.SAMN05216352_11822"/>
<feature type="domain" description="N-terminal" evidence="3">
    <location>
        <begin position="17"/>
        <end position="128"/>
    </location>
</feature>
<feature type="region of interest" description="Disordered" evidence="1">
    <location>
        <begin position="656"/>
        <end position="683"/>
    </location>
</feature>
<gene>
    <name evidence="4" type="ORF">SAMN05216352_11822</name>
</gene>
<dbReference type="RefSeq" id="WP_091587674.1">
    <property type="nucleotide sequence ID" value="NZ_FNDU01000018.1"/>
</dbReference>
<sequence length="683" mass="79244">MAYKQKSAEAKRKEIAQLTEDRDAQVEKFFTTPEDMKEYLSFMSKFYTYSPRNSILIQKQFQGAEAVGSFDFWKKKGYSVQKGEKGLKVFVPVRYKTFIREENGKKKSVSVKYATKAEKEAIEKKEIETKDHLTYRVGHVFDVSQTNAKAEDLPKIFPNKWLEGEVANYDEMFQSLNGLAEKMNVEIMEEPHRELGAAKGAYIEYQQLNKDGQMENHKGIELNPRNSELNNIKTIIHELAHAKLHHSSTEHSKNLNHNEKEFQAEMTAYTVCSHFNIDTSDYSLNYLHTYTKDHDQINDKLTLLEEVKDTSYTFITHLEQDISKTKEIEDTLLSNQELQDRFSNVDVIIHGDVHSIGDLSRDDFAKTFTDQYGNNILNHGNIRGKELFEQVAAFNQMNEPWTKHGDSVKMLDTNAKAPQAYIEWSETHLDRRVMNVSDMDKMLAQKNLESLQTIGYDKTRVRMIIPEEKRVEGMDRMDLGDGHYHDLKSHVEETASSLKEFVPDTQEHLKGVYTKEAISNTLHAMYKNDFYNRSSEMGTEEARRDNIRATEDFSVTHHYLSSHDVKNIQQQAQEDYLTHKEEMDAANTTVQLKDSFQQFQEKAWKEKSGELSEDNIVDRMAAENQYTALKLHALKSNALTESSIVRMEKNVRKEMEDTPFTKRVKDTPFEKKTPHQKNSSFSM</sequence>
<dbReference type="Proteomes" id="UP000199017">
    <property type="component" value="Unassembled WGS sequence"/>
</dbReference>
<protein>
    <submittedName>
        <fullName evidence="4">Uncharacterized protein</fullName>
    </submittedName>
</protein>
<feature type="compositionally biased region" description="Basic and acidic residues" evidence="1">
    <location>
        <begin position="656"/>
        <end position="673"/>
    </location>
</feature>
<evidence type="ECO:0000259" key="3">
    <source>
        <dbReference type="Pfam" id="PF08401"/>
    </source>
</evidence>
<keyword evidence="5" id="KW-1185">Reference proteome</keyword>
<evidence type="ECO:0000256" key="1">
    <source>
        <dbReference type="SAM" id="MobiDB-lite"/>
    </source>
</evidence>
<accession>A0A1G8Q799</accession>
<dbReference type="Pfam" id="PF06114">
    <property type="entry name" value="Peptidase_M78"/>
    <property type="match status" value="1"/>
</dbReference>
<dbReference type="EMBL" id="FNDU01000018">
    <property type="protein sequence ID" value="SDJ00446.1"/>
    <property type="molecule type" value="Genomic_DNA"/>
</dbReference>
<dbReference type="Pfam" id="PF08401">
    <property type="entry name" value="ArdcN"/>
    <property type="match status" value="1"/>
</dbReference>